<evidence type="ECO:0000256" key="3">
    <source>
        <dbReference type="ARBA" id="ARBA00022692"/>
    </source>
</evidence>
<keyword evidence="8" id="KW-1185">Reference proteome</keyword>
<dbReference type="PANTHER" id="PTHR43461">
    <property type="entry name" value="TRANSMEMBRANE PROTEIN 256"/>
    <property type="match status" value="1"/>
</dbReference>
<dbReference type="InterPro" id="IPR006696">
    <property type="entry name" value="DUF423"/>
</dbReference>
<dbReference type="GO" id="GO:0005886">
    <property type="term" value="C:plasma membrane"/>
    <property type="evidence" value="ECO:0007669"/>
    <property type="project" value="TreeGrafter"/>
</dbReference>
<evidence type="ECO:0000313" key="7">
    <source>
        <dbReference type="EMBL" id="MDT0581274.1"/>
    </source>
</evidence>
<dbReference type="EMBL" id="JAVRIE010000001">
    <property type="protein sequence ID" value="MDT0581274.1"/>
    <property type="molecule type" value="Genomic_DNA"/>
</dbReference>
<dbReference type="Proteomes" id="UP001249020">
    <property type="component" value="Unassembled WGS sequence"/>
</dbReference>
<name>A0AAW8QWW4_9ALTE</name>
<evidence type="ECO:0000256" key="6">
    <source>
        <dbReference type="SAM" id="Phobius"/>
    </source>
</evidence>
<proteinExistence type="inferred from homology"/>
<feature type="transmembrane region" description="Helical" evidence="6">
    <location>
        <begin position="93"/>
        <end position="112"/>
    </location>
</feature>
<comment type="similarity">
    <text evidence="2">Belongs to the UPF0382 family.</text>
</comment>
<feature type="transmembrane region" description="Helical" evidence="6">
    <location>
        <begin position="21"/>
        <end position="41"/>
    </location>
</feature>
<keyword evidence="4 6" id="KW-1133">Transmembrane helix</keyword>
<reference evidence="7 8" key="1">
    <citation type="submission" date="2023-09" db="EMBL/GenBank/DDBJ databases">
        <authorList>
            <person name="Rey-Velasco X."/>
        </authorList>
    </citation>
    <scope>NUCLEOTIDE SEQUENCE [LARGE SCALE GENOMIC DNA]</scope>
    <source>
        <strain evidence="7 8">W409</strain>
    </source>
</reference>
<accession>A0AAW8QWW4</accession>
<sequence>MDEQYNDTSLELAIKARFAMIFGALYLCLGIILGAFAAHALKGSLNDYQLSIMQTGVKYQLVHGVALLIIGVLILFSQQVAGLKVALLHASSIALVFGIFCFSFSLYAIAIFDASMLGIITPIGGMAMIIAWLLFMLGVYRAGK</sequence>
<feature type="transmembrane region" description="Helical" evidence="6">
    <location>
        <begin position="118"/>
        <end position="140"/>
    </location>
</feature>
<evidence type="ECO:0000256" key="1">
    <source>
        <dbReference type="ARBA" id="ARBA00004141"/>
    </source>
</evidence>
<organism evidence="7 8">
    <name type="scientific">Brumicola blandensis</name>
    <dbReference type="NCBI Taxonomy" id="3075611"/>
    <lineage>
        <taxon>Bacteria</taxon>
        <taxon>Pseudomonadati</taxon>
        <taxon>Pseudomonadota</taxon>
        <taxon>Gammaproteobacteria</taxon>
        <taxon>Alteromonadales</taxon>
        <taxon>Alteromonadaceae</taxon>
        <taxon>Brumicola</taxon>
    </lineage>
</organism>
<evidence type="ECO:0000313" key="8">
    <source>
        <dbReference type="Proteomes" id="UP001249020"/>
    </source>
</evidence>
<evidence type="ECO:0000256" key="2">
    <source>
        <dbReference type="ARBA" id="ARBA00009694"/>
    </source>
</evidence>
<keyword evidence="5 6" id="KW-0472">Membrane</keyword>
<comment type="subcellular location">
    <subcellularLocation>
        <location evidence="1">Membrane</location>
        <topology evidence="1">Multi-pass membrane protein</topology>
    </subcellularLocation>
</comment>
<gene>
    <name evidence="7" type="ORF">RM544_01875</name>
</gene>
<dbReference type="RefSeq" id="WP_311360085.1">
    <property type="nucleotide sequence ID" value="NZ_JAVRIE010000001.1"/>
</dbReference>
<dbReference type="PANTHER" id="PTHR43461:SF1">
    <property type="entry name" value="TRANSMEMBRANE PROTEIN 256"/>
    <property type="match status" value="1"/>
</dbReference>
<dbReference type="AlphaFoldDB" id="A0AAW8QWW4"/>
<feature type="transmembrane region" description="Helical" evidence="6">
    <location>
        <begin position="61"/>
        <end position="81"/>
    </location>
</feature>
<evidence type="ECO:0000256" key="4">
    <source>
        <dbReference type="ARBA" id="ARBA00022989"/>
    </source>
</evidence>
<protein>
    <submittedName>
        <fullName evidence="7">DUF423 domain-containing protein</fullName>
    </submittedName>
</protein>
<dbReference type="Pfam" id="PF04241">
    <property type="entry name" value="DUF423"/>
    <property type="match status" value="1"/>
</dbReference>
<keyword evidence="3 6" id="KW-0812">Transmembrane</keyword>
<comment type="caution">
    <text evidence="7">The sequence shown here is derived from an EMBL/GenBank/DDBJ whole genome shotgun (WGS) entry which is preliminary data.</text>
</comment>
<evidence type="ECO:0000256" key="5">
    <source>
        <dbReference type="ARBA" id="ARBA00023136"/>
    </source>
</evidence>